<evidence type="ECO:0000313" key="3">
    <source>
        <dbReference type="Proteomes" id="UP001177670"/>
    </source>
</evidence>
<evidence type="ECO:0000256" key="1">
    <source>
        <dbReference type="SAM" id="MobiDB-lite"/>
    </source>
</evidence>
<evidence type="ECO:0000313" key="2">
    <source>
        <dbReference type="EMBL" id="KAK1121000.1"/>
    </source>
</evidence>
<reference evidence="2" key="1">
    <citation type="submission" date="2021-10" db="EMBL/GenBank/DDBJ databases">
        <title>Melipona bicolor Genome sequencing and assembly.</title>
        <authorList>
            <person name="Araujo N.S."/>
            <person name="Arias M.C."/>
        </authorList>
    </citation>
    <scope>NUCLEOTIDE SEQUENCE</scope>
    <source>
        <strain evidence="2">USP_2M_L1-L4_2017</strain>
        <tissue evidence="2">Whole body</tissue>
    </source>
</reference>
<gene>
    <name evidence="2" type="ORF">K0M31_010785</name>
</gene>
<dbReference type="EMBL" id="JAHYIQ010000028">
    <property type="protein sequence ID" value="KAK1121000.1"/>
    <property type="molecule type" value="Genomic_DNA"/>
</dbReference>
<comment type="caution">
    <text evidence="2">The sequence shown here is derived from an EMBL/GenBank/DDBJ whole genome shotgun (WGS) entry which is preliminary data.</text>
</comment>
<proteinExistence type="predicted"/>
<protein>
    <submittedName>
        <fullName evidence="2">Uncharacterized protein</fullName>
    </submittedName>
</protein>
<keyword evidence="3" id="KW-1185">Reference proteome</keyword>
<organism evidence="2 3">
    <name type="scientific">Melipona bicolor</name>
    <dbReference type="NCBI Taxonomy" id="60889"/>
    <lineage>
        <taxon>Eukaryota</taxon>
        <taxon>Metazoa</taxon>
        <taxon>Ecdysozoa</taxon>
        <taxon>Arthropoda</taxon>
        <taxon>Hexapoda</taxon>
        <taxon>Insecta</taxon>
        <taxon>Pterygota</taxon>
        <taxon>Neoptera</taxon>
        <taxon>Endopterygota</taxon>
        <taxon>Hymenoptera</taxon>
        <taxon>Apocrita</taxon>
        <taxon>Aculeata</taxon>
        <taxon>Apoidea</taxon>
        <taxon>Anthophila</taxon>
        <taxon>Apidae</taxon>
        <taxon>Melipona</taxon>
    </lineage>
</organism>
<dbReference type="AlphaFoldDB" id="A0AA40FL40"/>
<feature type="compositionally biased region" description="Basic and acidic residues" evidence="1">
    <location>
        <begin position="1"/>
        <end position="16"/>
    </location>
</feature>
<sequence>MKVTHRVDRESNESGIRKPRAPHRPAVYRFPLRELKNDYSKLFLKWLLVQSFALTRSEASAPFSPFPSILSRSFLLILVKGRIESTSLSIYLSLSLSLSFSLSKQQQQFDCTFPRDRAGKTGRVPNINISIQSPAAKQIEHLGTKDA</sequence>
<dbReference type="Proteomes" id="UP001177670">
    <property type="component" value="Unassembled WGS sequence"/>
</dbReference>
<accession>A0AA40FL40</accession>
<feature type="region of interest" description="Disordered" evidence="1">
    <location>
        <begin position="1"/>
        <end position="20"/>
    </location>
</feature>
<name>A0AA40FL40_9HYME</name>